<dbReference type="STRING" id="1072256.CUTER_03115"/>
<dbReference type="GO" id="GO:0008137">
    <property type="term" value="F:NADH dehydrogenase (ubiquinone) activity"/>
    <property type="evidence" value="ECO:0007669"/>
    <property type="project" value="InterPro"/>
</dbReference>
<feature type="transmembrane region" description="Helical" evidence="7">
    <location>
        <begin position="342"/>
        <end position="360"/>
    </location>
</feature>
<gene>
    <name evidence="9" type="primary">nuoM</name>
    <name evidence="9" type="ORF">CUTER_03115</name>
</gene>
<dbReference type="PRINTS" id="PR01437">
    <property type="entry name" value="NUOXDRDTASE4"/>
</dbReference>
<dbReference type="InterPro" id="IPR003918">
    <property type="entry name" value="NADH_UbQ_OxRdtase"/>
</dbReference>
<dbReference type="EMBL" id="CP011546">
    <property type="protein sequence ID" value="AKK10632.1"/>
    <property type="molecule type" value="Genomic_DNA"/>
</dbReference>
<evidence type="ECO:0000256" key="7">
    <source>
        <dbReference type="SAM" id="Phobius"/>
    </source>
</evidence>
<feature type="transmembrane region" description="Helical" evidence="7">
    <location>
        <begin position="311"/>
        <end position="330"/>
    </location>
</feature>
<keyword evidence="4 7" id="KW-1133">Transmembrane helix</keyword>
<keyword evidence="5 7" id="KW-0472">Membrane</keyword>
<evidence type="ECO:0000313" key="10">
    <source>
        <dbReference type="Proteomes" id="UP000035548"/>
    </source>
</evidence>
<feature type="domain" description="NADH:quinone oxidoreductase/Mrp antiporter transmembrane" evidence="8">
    <location>
        <begin position="141"/>
        <end position="420"/>
    </location>
</feature>
<comment type="similarity">
    <text evidence="2">Belongs to the complex I subunit 4 family.</text>
</comment>
<reference evidence="9 10" key="1">
    <citation type="journal article" date="2015" name="Genome Announc.">
        <title>Virulence Factor Genes Detected in the Complete Genome Sequence of Corynebacterium uterequi DSM 45634, Isolated from the Uterus of a Maiden Mare.</title>
        <authorList>
            <person name="Ruckert C."/>
            <person name="Kriete M."/>
            <person name="Jaenicke S."/>
            <person name="Winkler A."/>
            <person name="Tauch A."/>
        </authorList>
    </citation>
    <scope>NUCLEOTIDE SEQUENCE [LARGE SCALE GENOMIC DNA]</scope>
    <source>
        <strain evidence="9 10">DSM 45634</strain>
    </source>
</reference>
<sequence length="500" mass="51946">MLTLPSFILTVAVVTPLLGALAIGVLSPTGRSARTAGIVVSLVPLAIAVACAVALSQSSAAASVGDFHFVDDLPWIPALGARYALGLDGIGLSMVLLTAVLTPIVLCYSGVTDYRSDQYSESTFVALILGVESMSLLVFSATDLLLFYLAFEATLIPMFFLIGGFGGRRRLYAALQFLLYSLASGLIMLAAIIGVFVVAGSFTYADLLAADIPAETQMWLFTGFMVAFITKAPMVPLHTWLPEAAANTTPGGATMMVAVMDKIGTFGMIRFAVLLFPAAAVKAAPVMIGLAVLSVIWGALAACAQTNLVKLVAYTSVSHFGFIVMGIFAFTDTTMTSAALYMVNHGISTAALFMVVGYLVRRAGTSDIDAFGGVQQVAPLLAGYLLIAGLSALSLPGLATFVSEFGVIVGTWPVNPWAAGISAIAMVLAAVYIMRMVKTVVSGPATPTTAALPELSSAERVIVAPLIVLLIVFGFYPSPIVNLLDDDAVAVVSTVLAGGK</sequence>
<dbReference type="InterPro" id="IPR001750">
    <property type="entry name" value="ND/Mrp_TM"/>
</dbReference>
<dbReference type="EC" id="1.6.5.3" evidence="9"/>
<name>A0A0G3HHM4_9CORY</name>
<evidence type="ECO:0000259" key="8">
    <source>
        <dbReference type="Pfam" id="PF00361"/>
    </source>
</evidence>
<dbReference type="NCBIfam" id="TIGR01972">
    <property type="entry name" value="NDH_I_M"/>
    <property type="match status" value="1"/>
</dbReference>
<dbReference type="GO" id="GO:0048039">
    <property type="term" value="F:ubiquinone binding"/>
    <property type="evidence" value="ECO:0007669"/>
    <property type="project" value="TreeGrafter"/>
</dbReference>
<comment type="subcellular location">
    <subcellularLocation>
        <location evidence="1">Endomembrane system</location>
        <topology evidence="1">Multi-pass membrane protein</topology>
    </subcellularLocation>
    <subcellularLocation>
        <location evidence="6">Membrane</location>
        <topology evidence="6">Multi-pass membrane protein</topology>
    </subcellularLocation>
</comment>
<dbReference type="RefSeq" id="WP_052844006.1">
    <property type="nucleotide sequence ID" value="NZ_CP011546.1"/>
</dbReference>
<organism evidence="9 10">
    <name type="scientific">Corynebacterium uterequi</name>
    <dbReference type="NCBI Taxonomy" id="1072256"/>
    <lineage>
        <taxon>Bacteria</taxon>
        <taxon>Bacillati</taxon>
        <taxon>Actinomycetota</taxon>
        <taxon>Actinomycetes</taxon>
        <taxon>Mycobacteriales</taxon>
        <taxon>Corynebacteriaceae</taxon>
        <taxon>Corynebacterium</taxon>
    </lineage>
</organism>
<keyword evidence="9" id="KW-0560">Oxidoreductase</keyword>
<dbReference type="GO" id="GO:0012505">
    <property type="term" value="C:endomembrane system"/>
    <property type="evidence" value="ECO:0007669"/>
    <property type="project" value="UniProtKB-SubCell"/>
</dbReference>
<evidence type="ECO:0000256" key="3">
    <source>
        <dbReference type="ARBA" id="ARBA00022692"/>
    </source>
</evidence>
<feature type="transmembrane region" description="Helical" evidence="7">
    <location>
        <begin position="253"/>
        <end position="277"/>
    </location>
</feature>
<evidence type="ECO:0000313" key="9">
    <source>
        <dbReference type="EMBL" id="AKK10632.1"/>
    </source>
</evidence>
<evidence type="ECO:0000256" key="2">
    <source>
        <dbReference type="ARBA" id="ARBA00009025"/>
    </source>
</evidence>
<dbReference type="OrthoDB" id="9768329at2"/>
<dbReference type="PATRIC" id="fig|1072256.5.peg.617"/>
<keyword evidence="3 6" id="KW-0812">Transmembrane</keyword>
<protein>
    <submittedName>
        <fullName evidence="9">Proton-translocating NADH-quinone oxidoreductase, chain M</fullName>
        <ecNumber evidence="9">1.6.5.3</ecNumber>
    </submittedName>
</protein>
<feature type="transmembrane region" description="Helical" evidence="7">
    <location>
        <begin position="414"/>
        <end position="434"/>
    </location>
</feature>
<dbReference type="GO" id="GO:0003954">
    <property type="term" value="F:NADH dehydrogenase activity"/>
    <property type="evidence" value="ECO:0007669"/>
    <property type="project" value="TreeGrafter"/>
</dbReference>
<feature type="transmembrane region" description="Helical" evidence="7">
    <location>
        <begin position="6"/>
        <end position="26"/>
    </location>
</feature>
<accession>A0A0G3HHM4</accession>
<feature type="transmembrane region" description="Helical" evidence="7">
    <location>
        <begin position="38"/>
        <end position="56"/>
    </location>
</feature>
<dbReference type="GO" id="GO:0016020">
    <property type="term" value="C:membrane"/>
    <property type="evidence" value="ECO:0007669"/>
    <property type="project" value="UniProtKB-SubCell"/>
</dbReference>
<evidence type="ECO:0000256" key="4">
    <source>
        <dbReference type="ARBA" id="ARBA00022989"/>
    </source>
</evidence>
<feature type="transmembrane region" description="Helical" evidence="7">
    <location>
        <begin position="461"/>
        <end position="478"/>
    </location>
</feature>
<feature type="transmembrane region" description="Helical" evidence="7">
    <location>
        <begin position="177"/>
        <end position="199"/>
    </location>
</feature>
<feature type="transmembrane region" description="Helical" evidence="7">
    <location>
        <begin position="219"/>
        <end position="241"/>
    </location>
</feature>
<dbReference type="PANTHER" id="PTHR43507:SF1">
    <property type="entry name" value="NADH-UBIQUINONE OXIDOREDUCTASE CHAIN 4"/>
    <property type="match status" value="1"/>
</dbReference>
<evidence type="ECO:0000256" key="6">
    <source>
        <dbReference type="RuleBase" id="RU000320"/>
    </source>
</evidence>
<dbReference type="Pfam" id="PF00361">
    <property type="entry name" value="Proton_antipo_M"/>
    <property type="match status" value="1"/>
</dbReference>
<evidence type="ECO:0000256" key="5">
    <source>
        <dbReference type="ARBA" id="ARBA00023136"/>
    </source>
</evidence>
<dbReference type="KEGG" id="cut:CUTER_03115"/>
<dbReference type="AlphaFoldDB" id="A0A0G3HHM4"/>
<dbReference type="Proteomes" id="UP000035548">
    <property type="component" value="Chromosome"/>
</dbReference>
<evidence type="ECO:0000256" key="1">
    <source>
        <dbReference type="ARBA" id="ARBA00004127"/>
    </source>
</evidence>
<feature type="transmembrane region" description="Helical" evidence="7">
    <location>
        <begin position="90"/>
        <end position="111"/>
    </location>
</feature>
<keyword evidence="10" id="KW-1185">Reference proteome</keyword>
<feature type="transmembrane region" description="Helical" evidence="7">
    <location>
        <begin position="381"/>
        <end position="402"/>
    </location>
</feature>
<reference evidence="10" key="2">
    <citation type="submission" date="2015-05" db="EMBL/GenBank/DDBJ databases">
        <title>Complete genome sequence of Corynebacterium uterequi DSM 45634, isolated from the uterus of a maiden mare.</title>
        <authorList>
            <person name="Ruckert C."/>
            <person name="Albersmeier A."/>
            <person name="Winkler A."/>
            <person name="Tauch A."/>
        </authorList>
    </citation>
    <scope>NUCLEOTIDE SEQUENCE [LARGE SCALE GENOMIC DNA]</scope>
    <source>
        <strain evidence="10">DSM 45634</strain>
    </source>
</reference>
<feature type="transmembrane region" description="Helical" evidence="7">
    <location>
        <begin position="123"/>
        <end position="139"/>
    </location>
</feature>
<feature type="transmembrane region" description="Helical" evidence="7">
    <location>
        <begin position="145"/>
        <end position="165"/>
    </location>
</feature>
<dbReference type="GO" id="GO:0042773">
    <property type="term" value="P:ATP synthesis coupled electron transport"/>
    <property type="evidence" value="ECO:0007669"/>
    <property type="project" value="InterPro"/>
</dbReference>
<dbReference type="GO" id="GO:0015990">
    <property type="term" value="P:electron transport coupled proton transport"/>
    <property type="evidence" value="ECO:0007669"/>
    <property type="project" value="TreeGrafter"/>
</dbReference>
<dbReference type="InterPro" id="IPR010227">
    <property type="entry name" value="NADH_Q_OxRdtase_chainM/4"/>
</dbReference>
<dbReference type="PANTHER" id="PTHR43507">
    <property type="entry name" value="NADH-UBIQUINONE OXIDOREDUCTASE CHAIN 4"/>
    <property type="match status" value="1"/>
</dbReference>
<feature type="transmembrane region" description="Helical" evidence="7">
    <location>
        <begin position="283"/>
        <end position="304"/>
    </location>
</feature>
<proteinExistence type="inferred from homology"/>